<organism evidence="3 4">
    <name type="scientific">Capsicum baccatum</name>
    <name type="common">Peruvian pepper</name>
    <dbReference type="NCBI Taxonomy" id="33114"/>
    <lineage>
        <taxon>Eukaryota</taxon>
        <taxon>Viridiplantae</taxon>
        <taxon>Streptophyta</taxon>
        <taxon>Embryophyta</taxon>
        <taxon>Tracheophyta</taxon>
        <taxon>Spermatophyta</taxon>
        <taxon>Magnoliopsida</taxon>
        <taxon>eudicotyledons</taxon>
        <taxon>Gunneridae</taxon>
        <taxon>Pentapetalae</taxon>
        <taxon>asterids</taxon>
        <taxon>lamiids</taxon>
        <taxon>Solanales</taxon>
        <taxon>Solanaceae</taxon>
        <taxon>Solanoideae</taxon>
        <taxon>Capsiceae</taxon>
        <taxon>Capsicum</taxon>
    </lineage>
</organism>
<evidence type="ECO:0000256" key="1">
    <source>
        <dbReference type="SAM" id="MobiDB-lite"/>
    </source>
</evidence>
<dbReference type="Pfam" id="PF00646">
    <property type="entry name" value="F-box"/>
    <property type="match status" value="1"/>
</dbReference>
<dbReference type="EMBL" id="MLFT02000002">
    <property type="protein sequence ID" value="PHT56872.1"/>
    <property type="molecule type" value="Genomic_DNA"/>
</dbReference>
<evidence type="ECO:0000313" key="4">
    <source>
        <dbReference type="Proteomes" id="UP000224567"/>
    </source>
</evidence>
<dbReference type="Gene3D" id="1.20.1280.50">
    <property type="match status" value="1"/>
</dbReference>
<dbReference type="PANTHER" id="PTHR31900:SF32">
    <property type="entry name" value="F-BOX_RNI_FBD-LIKE DOMAIN PROTEIN"/>
    <property type="match status" value="1"/>
</dbReference>
<reference evidence="3 4" key="1">
    <citation type="journal article" date="2017" name="Genome Biol.">
        <title>New reference genome sequences of hot pepper reveal the massive evolution of plant disease-resistance genes by retroduplication.</title>
        <authorList>
            <person name="Kim S."/>
            <person name="Park J."/>
            <person name="Yeom S.I."/>
            <person name="Kim Y.M."/>
            <person name="Seo E."/>
            <person name="Kim K.T."/>
            <person name="Kim M.S."/>
            <person name="Lee J.M."/>
            <person name="Cheong K."/>
            <person name="Shin H.S."/>
            <person name="Kim S.B."/>
            <person name="Han K."/>
            <person name="Lee J."/>
            <person name="Park M."/>
            <person name="Lee H.A."/>
            <person name="Lee H.Y."/>
            <person name="Lee Y."/>
            <person name="Oh S."/>
            <person name="Lee J.H."/>
            <person name="Choi E."/>
            <person name="Choi E."/>
            <person name="Lee S.E."/>
            <person name="Jeon J."/>
            <person name="Kim H."/>
            <person name="Choi G."/>
            <person name="Song H."/>
            <person name="Lee J."/>
            <person name="Lee S.C."/>
            <person name="Kwon J.K."/>
            <person name="Lee H.Y."/>
            <person name="Koo N."/>
            <person name="Hong Y."/>
            <person name="Kim R.W."/>
            <person name="Kang W.H."/>
            <person name="Huh J.H."/>
            <person name="Kang B.C."/>
            <person name="Yang T.J."/>
            <person name="Lee Y.H."/>
            <person name="Bennetzen J.L."/>
            <person name="Choi D."/>
        </authorList>
    </citation>
    <scope>NUCLEOTIDE SEQUENCE [LARGE SCALE GENOMIC DNA]</scope>
    <source>
        <strain evidence="4">cv. PBC81</strain>
    </source>
</reference>
<feature type="region of interest" description="Disordered" evidence="1">
    <location>
        <begin position="1"/>
        <end position="29"/>
    </location>
</feature>
<dbReference type="OrthoDB" id="1300531at2759"/>
<dbReference type="Gene3D" id="3.80.10.10">
    <property type="entry name" value="Ribonuclease Inhibitor"/>
    <property type="match status" value="1"/>
</dbReference>
<dbReference type="SUPFAM" id="SSF52047">
    <property type="entry name" value="RNI-like"/>
    <property type="match status" value="1"/>
</dbReference>
<dbReference type="InterPro" id="IPR036047">
    <property type="entry name" value="F-box-like_dom_sf"/>
</dbReference>
<dbReference type="PANTHER" id="PTHR31900">
    <property type="entry name" value="F-BOX/RNI SUPERFAMILY PROTEIN-RELATED"/>
    <property type="match status" value="1"/>
</dbReference>
<evidence type="ECO:0000259" key="2">
    <source>
        <dbReference type="PROSITE" id="PS50181"/>
    </source>
</evidence>
<gene>
    <name evidence="3" type="ORF">CQW23_05358</name>
</gene>
<protein>
    <recommendedName>
        <fullName evidence="2">F-box domain-containing protein</fullName>
    </recommendedName>
</protein>
<dbReference type="Proteomes" id="UP000224567">
    <property type="component" value="Unassembled WGS sequence"/>
</dbReference>
<dbReference type="InterPro" id="IPR053781">
    <property type="entry name" value="F-box_AtFBL13-like"/>
</dbReference>
<dbReference type="InterPro" id="IPR001810">
    <property type="entry name" value="F-box_dom"/>
</dbReference>
<proteinExistence type="predicted"/>
<comment type="caution">
    <text evidence="3">The sequence shown here is derived from an EMBL/GenBank/DDBJ whole genome shotgun (WGS) entry which is preliminary data.</text>
</comment>
<accession>A0A2G2XH94</accession>
<sequence>MNFERESEQDQSPGCFDDDGHSKSQLLENPPQEKVKIETECEVTSIDWISKLPDDLIVRILSQLPIQDAFRTAILSKRWQYPWTCIDNLIFDNSYTDWADRVNVINKFVSFTDNVLPLLCCSKIKKFTLYFRFCLVSSYSSKIDEWLEIALKKRVEDLDLEIWYYDDDPFPYVLPQALCSCSSIIKFRCEFCRIPEECVLNWTSLKSLTLKYLFLRDEHIEQIVTNCPQLESLKLCEFCGFHRLHLTSPKCSRLELIDHVHPDGDWGSFGGDCSFEIVAPYIQHLKISGHFDGVEIRLGDLSSLVHADLTFSVDGVFDKTVELLLASVRCANELMVPCWFIEMIHVLAVEKKAVSLLLLKCKKLTINSWISKKAILGIDCLLRSTPYLENLTIIHQEGDFYAWDGEYNSSEDEDSDSSGDEDFDLWGDISLSLHENIFKGSLQNLKHVEVTSNCCSCLHKANATKLLSEFLKSLVEHAKNLEKLVIEPWHKGCNLSSTNISNVIKNLLAFPGASNIAIVSLGSISSVDFPGE</sequence>
<dbReference type="InterPro" id="IPR050232">
    <property type="entry name" value="FBL13/AtMIF1-like"/>
</dbReference>
<evidence type="ECO:0000313" key="3">
    <source>
        <dbReference type="EMBL" id="PHT56872.1"/>
    </source>
</evidence>
<dbReference type="InterPro" id="IPR032675">
    <property type="entry name" value="LRR_dom_sf"/>
</dbReference>
<dbReference type="SUPFAM" id="SSF81383">
    <property type="entry name" value="F-box domain"/>
    <property type="match status" value="1"/>
</dbReference>
<dbReference type="CDD" id="cd22160">
    <property type="entry name" value="F-box_AtFBL13-like"/>
    <property type="match status" value="1"/>
</dbReference>
<keyword evidence="4" id="KW-1185">Reference proteome</keyword>
<dbReference type="Pfam" id="PF24758">
    <property type="entry name" value="LRR_At5g56370"/>
    <property type="match status" value="1"/>
</dbReference>
<reference evidence="4" key="2">
    <citation type="journal article" date="2017" name="J. Anim. Genet.">
        <title>Multiple reference genome sequences of hot pepper reveal the massive evolution of plant disease resistance genes by retroduplication.</title>
        <authorList>
            <person name="Kim S."/>
            <person name="Park J."/>
            <person name="Yeom S.-I."/>
            <person name="Kim Y.-M."/>
            <person name="Seo E."/>
            <person name="Kim K.-T."/>
            <person name="Kim M.-S."/>
            <person name="Lee J.M."/>
            <person name="Cheong K."/>
            <person name="Shin H.-S."/>
            <person name="Kim S.-B."/>
            <person name="Han K."/>
            <person name="Lee J."/>
            <person name="Park M."/>
            <person name="Lee H.-A."/>
            <person name="Lee H.-Y."/>
            <person name="Lee Y."/>
            <person name="Oh S."/>
            <person name="Lee J.H."/>
            <person name="Choi E."/>
            <person name="Choi E."/>
            <person name="Lee S.E."/>
            <person name="Jeon J."/>
            <person name="Kim H."/>
            <person name="Choi G."/>
            <person name="Song H."/>
            <person name="Lee J."/>
            <person name="Lee S.-C."/>
            <person name="Kwon J.-K."/>
            <person name="Lee H.-Y."/>
            <person name="Koo N."/>
            <person name="Hong Y."/>
            <person name="Kim R.W."/>
            <person name="Kang W.-H."/>
            <person name="Huh J.H."/>
            <person name="Kang B.-C."/>
            <person name="Yang T.-J."/>
            <person name="Lee Y.-H."/>
            <person name="Bennetzen J.L."/>
            <person name="Choi D."/>
        </authorList>
    </citation>
    <scope>NUCLEOTIDE SEQUENCE [LARGE SCALE GENOMIC DNA]</scope>
    <source>
        <strain evidence="4">cv. PBC81</strain>
    </source>
</reference>
<dbReference type="AlphaFoldDB" id="A0A2G2XH94"/>
<feature type="domain" description="F-box" evidence="2">
    <location>
        <begin position="46"/>
        <end position="98"/>
    </location>
</feature>
<name>A0A2G2XH94_CAPBA</name>
<dbReference type="InterPro" id="IPR055411">
    <property type="entry name" value="LRR_FXL15/At3g58940/PEG3-like"/>
</dbReference>
<dbReference type="PROSITE" id="PS50181">
    <property type="entry name" value="FBOX"/>
    <property type="match status" value="1"/>
</dbReference>